<dbReference type="HAMAP" id="MF_00724">
    <property type="entry name" value="FliE"/>
    <property type="match status" value="1"/>
</dbReference>
<reference evidence="5 6" key="1">
    <citation type="submission" date="2015-11" db="EMBL/GenBank/DDBJ databases">
        <title>Whole-Genome Sequence of Candidatus Oderbacter manganicum from the National Park Lower Oder Valley, Germany.</title>
        <authorList>
            <person name="Braun B."/>
            <person name="Liere K."/>
            <person name="Szewzyk U."/>
        </authorList>
    </citation>
    <scope>NUCLEOTIDE SEQUENCE [LARGE SCALE GENOMIC DNA]</scope>
    <source>
        <strain evidence="5 6">OTSz_A_272</strain>
    </source>
</reference>
<name>A0A1B1AEI5_9PROT</name>
<evidence type="ECO:0000256" key="2">
    <source>
        <dbReference type="ARBA" id="ARBA00009272"/>
    </source>
</evidence>
<dbReference type="PANTHER" id="PTHR34653:SF1">
    <property type="entry name" value="FLAGELLAR HOOK-BASAL BODY COMPLEX PROTEIN FLIE"/>
    <property type="match status" value="1"/>
</dbReference>
<dbReference type="GO" id="GO:0005198">
    <property type="term" value="F:structural molecule activity"/>
    <property type="evidence" value="ECO:0007669"/>
    <property type="project" value="InterPro"/>
</dbReference>
<dbReference type="KEGG" id="cbot:ATE48_03015"/>
<dbReference type="GO" id="GO:0071973">
    <property type="term" value="P:bacterial-type flagellum-dependent cell motility"/>
    <property type="evidence" value="ECO:0007669"/>
    <property type="project" value="InterPro"/>
</dbReference>
<dbReference type="RefSeq" id="WP_066767670.1">
    <property type="nucleotide sequence ID" value="NZ_CP013244.1"/>
</dbReference>
<keyword evidence="3 4" id="KW-0975">Bacterial flagellum</keyword>
<dbReference type="GO" id="GO:0009425">
    <property type="term" value="C:bacterial-type flagellum basal body"/>
    <property type="evidence" value="ECO:0007669"/>
    <property type="project" value="UniProtKB-SubCell"/>
</dbReference>
<evidence type="ECO:0000256" key="4">
    <source>
        <dbReference type="HAMAP-Rule" id="MF_00724"/>
    </source>
</evidence>
<dbReference type="Proteomes" id="UP000092498">
    <property type="component" value="Chromosome"/>
</dbReference>
<dbReference type="STRING" id="1759059.ATE48_03015"/>
<accession>A0A1B1AEI5</accession>
<dbReference type="InParanoid" id="A0A1B1AEI5"/>
<comment type="subcellular location">
    <subcellularLocation>
        <location evidence="1 4">Bacterial flagellum basal body</location>
    </subcellularLocation>
</comment>
<keyword evidence="6" id="KW-1185">Reference proteome</keyword>
<dbReference type="Pfam" id="PF02049">
    <property type="entry name" value="FliE"/>
    <property type="match status" value="1"/>
</dbReference>
<proteinExistence type="inferred from homology"/>
<gene>
    <name evidence="4" type="primary">fliE</name>
    <name evidence="5" type="ORF">ATE48_03015</name>
</gene>
<dbReference type="GO" id="GO:0003774">
    <property type="term" value="F:cytoskeletal motor activity"/>
    <property type="evidence" value="ECO:0007669"/>
    <property type="project" value="InterPro"/>
</dbReference>
<dbReference type="AlphaFoldDB" id="A0A1B1AEI5"/>
<evidence type="ECO:0000313" key="5">
    <source>
        <dbReference type="EMBL" id="ANP44966.1"/>
    </source>
</evidence>
<dbReference type="PANTHER" id="PTHR34653">
    <property type="match status" value="1"/>
</dbReference>
<sequence>MAIDPVSAARAYQQAAQAMQSGGATGGDAVDFGGLVQEAIRQAGAGASVAEQQGLAVASGQGDIVDVVTAIAAAETQLQTVIAVRDQVISAYQEILRMPI</sequence>
<dbReference type="EMBL" id="CP013244">
    <property type="protein sequence ID" value="ANP44966.1"/>
    <property type="molecule type" value="Genomic_DNA"/>
</dbReference>
<dbReference type="OrthoDB" id="8481852at2"/>
<organism evidence="5 6">
    <name type="scientific">Candidatus Viadribacter manganicus</name>
    <dbReference type="NCBI Taxonomy" id="1759059"/>
    <lineage>
        <taxon>Bacteria</taxon>
        <taxon>Pseudomonadati</taxon>
        <taxon>Pseudomonadota</taxon>
        <taxon>Alphaproteobacteria</taxon>
        <taxon>Hyphomonadales</taxon>
        <taxon>Hyphomonadaceae</taxon>
        <taxon>Candidatus Viadribacter</taxon>
    </lineage>
</organism>
<evidence type="ECO:0000256" key="3">
    <source>
        <dbReference type="ARBA" id="ARBA00023143"/>
    </source>
</evidence>
<evidence type="ECO:0000256" key="1">
    <source>
        <dbReference type="ARBA" id="ARBA00004117"/>
    </source>
</evidence>
<evidence type="ECO:0000313" key="6">
    <source>
        <dbReference type="Proteomes" id="UP000092498"/>
    </source>
</evidence>
<dbReference type="InterPro" id="IPR001624">
    <property type="entry name" value="FliE"/>
</dbReference>
<comment type="similarity">
    <text evidence="2 4">Belongs to the FliE family.</text>
</comment>
<protein>
    <recommendedName>
        <fullName evidence="4">Flagellar hook-basal body complex protein FliE</fullName>
    </recommendedName>
</protein>